<feature type="compositionally biased region" description="Polar residues" evidence="2">
    <location>
        <begin position="594"/>
        <end position="603"/>
    </location>
</feature>
<comment type="caution">
    <text evidence="4">The sequence shown here is derived from an EMBL/GenBank/DDBJ whole genome shotgun (WGS) entry which is preliminary data.</text>
</comment>
<dbReference type="PANTHER" id="PTHR47718:SF7">
    <property type="entry name" value="PROTEIN FAR1-RELATED SEQUENCE"/>
    <property type="match status" value="1"/>
</dbReference>
<dbReference type="Pfam" id="PF03101">
    <property type="entry name" value="FAR1"/>
    <property type="match status" value="1"/>
</dbReference>
<keyword evidence="1" id="KW-0862">Zinc</keyword>
<evidence type="ECO:0000313" key="5">
    <source>
        <dbReference type="Proteomes" id="UP000789901"/>
    </source>
</evidence>
<gene>
    <name evidence="4" type="ORF">GMARGA_LOCUS35501</name>
</gene>
<sequence>MVQENYDSTASESSDYSSYSLEQSLENQIELKEGNSYTSHEAFVIAVKNYAKQQGFQVRLGKYEKNAAGQIRKRTIVCSREGTSGSSLKIRNRSSQRCNCKFLVRASCNSDNNLWYIILTQLKHNHSMILADHQRFTSEERLIPLEVQQKIMLLRRAGCNILTIRAILKEEFDGIITWIICFAGTLMLNESADSFSWVFSTFLKMVNNYAPKVFFTDEDSAIIKANDQIFQPFGTKHVLCLWHLLKNVMKNLSSILESDWAMFIKSFYKCLDEYEEKNFIEKWEQLKAHYPKAVKYLSKMDKNLKRWAPCYNRQMFMADITTTQRGESMNNLMKGYMDAMTSLTTFLKAFESALEQRKEATEFIKYQEKNEIIKLVTSSPYEKQASELLTKYALKKTQHQLLEFMTYKCETIYNNGIEITFQVERFQSQAHSRIVKYNLTNHQFFCSCYSTVFSGIICRHIFKVASQLNLEELPQYLFFLRWRKDPDEQVLIKTYRTFYNTSITSQQINSINIEEDNNDYEYLLKRTWRKVQDIINTKPEMAKSFYISFDKILQEEIKAHVSGKNPISLAKDQIKNPPTIKSKGRTSNKRTLSRFETTKSSNSSKKRILEPNLQNTNEILEVDDIEENNIDFKSDNFQSSFKNCSIKENIQTR</sequence>
<feature type="domain" description="SWIM-type" evidence="3">
    <location>
        <begin position="433"/>
        <end position="469"/>
    </location>
</feature>
<feature type="region of interest" description="Disordered" evidence="2">
    <location>
        <begin position="569"/>
        <end position="605"/>
    </location>
</feature>
<dbReference type="InterPro" id="IPR018289">
    <property type="entry name" value="MULE_transposase_dom"/>
</dbReference>
<evidence type="ECO:0000313" key="4">
    <source>
        <dbReference type="EMBL" id="CAG8841571.1"/>
    </source>
</evidence>
<evidence type="ECO:0000256" key="1">
    <source>
        <dbReference type="PROSITE-ProRule" id="PRU00325"/>
    </source>
</evidence>
<proteinExistence type="predicted"/>
<dbReference type="InterPro" id="IPR004330">
    <property type="entry name" value="FAR1_DNA_bnd_dom"/>
</dbReference>
<feature type="compositionally biased region" description="Basic residues" evidence="2">
    <location>
        <begin position="582"/>
        <end position="592"/>
    </location>
</feature>
<organism evidence="4 5">
    <name type="scientific">Gigaspora margarita</name>
    <dbReference type="NCBI Taxonomy" id="4874"/>
    <lineage>
        <taxon>Eukaryota</taxon>
        <taxon>Fungi</taxon>
        <taxon>Fungi incertae sedis</taxon>
        <taxon>Mucoromycota</taxon>
        <taxon>Glomeromycotina</taxon>
        <taxon>Glomeromycetes</taxon>
        <taxon>Diversisporales</taxon>
        <taxon>Gigasporaceae</taxon>
        <taxon>Gigaspora</taxon>
    </lineage>
</organism>
<keyword evidence="1" id="KW-0479">Metal-binding</keyword>
<dbReference type="PROSITE" id="PS50966">
    <property type="entry name" value="ZF_SWIM"/>
    <property type="match status" value="1"/>
</dbReference>
<feature type="non-terminal residue" evidence="4">
    <location>
        <position position="653"/>
    </location>
</feature>
<dbReference type="Proteomes" id="UP000789901">
    <property type="component" value="Unassembled WGS sequence"/>
</dbReference>
<dbReference type="Pfam" id="PF10551">
    <property type="entry name" value="MULE"/>
    <property type="match status" value="1"/>
</dbReference>
<name>A0ABN7WV91_GIGMA</name>
<protein>
    <submittedName>
        <fullName evidence="4">40497_t:CDS:1</fullName>
    </submittedName>
</protein>
<reference evidence="4 5" key="1">
    <citation type="submission" date="2021-06" db="EMBL/GenBank/DDBJ databases">
        <authorList>
            <person name="Kallberg Y."/>
            <person name="Tangrot J."/>
            <person name="Rosling A."/>
        </authorList>
    </citation>
    <scope>NUCLEOTIDE SEQUENCE [LARGE SCALE GENOMIC DNA]</scope>
    <source>
        <strain evidence="4 5">120-4 pot B 10/14</strain>
    </source>
</reference>
<accession>A0ABN7WV91</accession>
<keyword evidence="1" id="KW-0863">Zinc-finger</keyword>
<dbReference type="EMBL" id="CAJVQB010066222">
    <property type="protein sequence ID" value="CAG8841571.1"/>
    <property type="molecule type" value="Genomic_DNA"/>
</dbReference>
<evidence type="ECO:0000256" key="2">
    <source>
        <dbReference type="SAM" id="MobiDB-lite"/>
    </source>
</evidence>
<keyword evidence="5" id="KW-1185">Reference proteome</keyword>
<dbReference type="InterPro" id="IPR007527">
    <property type="entry name" value="Znf_SWIM"/>
</dbReference>
<dbReference type="PANTHER" id="PTHR47718">
    <property type="entry name" value="OS01G0519700 PROTEIN"/>
    <property type="match status" value="1"/>
</dbReference>
<evidence type="ECO:0000259" key="3">
    <source>
        <dbReference type="PROSITE" id="PS50966"/>
    </source>
</evidence>